<accession>A0ABP9WCB1</accession>
<dbReference type="EMBL" id="BAABRP010000013">
    <property type="protein sequence ID" value="GAA5514100.1"/>
    <property type="molecule type" value="Genomic_DNA"/>
</dbReference>
<feature type="region of interest" description="Disordered" evidence="1">
    <location>
        <begin position="156"/>
        <end position="185"/>
    </location>
</feature>
<reference evidence="2 3" key="1">
    <citation type="submission" date="2024-02" db="EMBL/GenBank/DDBJ databases">
        <title>Deinococcus carri NBRC 110142.</title>
        <authorList>
            <person name="Ichikawa N."/>
            <person name="Katano-Makiyama Y."/>
            <person name="Hidaka K."/>
        </authorList>
    </citation>
    <scope>NUCLEOTIDE SEQUENCE [LARGE SCALE GENOMIC DNA]</scope>
    <source>
        <strain evidence="2 3">NBRC 110142</strain>
    </source>
</reference>
<protein>
    <recommendedName>
        <fullName evidence="4">DUF2795 domain-containing protein</fullName>
    </recommendedName>
</protein>
<evidence type="ECO:0000313" key="2">
    <source>
        <dbReference type="EMBL" id="GAA5514100.1"/>
    </source>
</evidence>
<dbReference type="InterPro" id="IPR021527">
    <property type="entry name" value="DUF2795"/>
</dbReference>
<sequence>MAKINPIQLQKHLKGVNYPASKQDLVDAAGKNGADDDVRAALDALPDEEYQTPAEVSQALGGHEDGGNDRDGDKGDKDDRRNADRDHKGSQRGDHAKGGERGQDDGDNGDGGEKRINPIQLQKHLKGVDYPASKQDLLDAAGKNGADDEVRAALDALPDEEYQTPADVSQALGGRNGDDRKGDRK</sequence>
<dbReference type="Proteomes" id="UP001401887">
    <property type="component" value="Unassembled WGS sequence"/>
</dbReference>
<dbReference type="Pfam" id="PF11387">
    <property type="entry name" value="DUF2795"/>
    <property type="match status" value="2"/>
</dbReference>
<evidence type="ECO:0000256" key="1">
    <source>
        <dbReference type="SAM" id="MobiDB-lite"/>
    </source>
</evidence>
<comment type="caution">
    <text evidence="2">The sequence shown here is derived from an EMBL/GenBank/DDBJ whole genome shotgun (WGS) entry which is preliminary data.</text>
</comment>
<name>A0ABP9WCB1_9DEIO</name>
<feature type="region of interest" description="Disordered" evidence="1">
    <location>
        <begin position="37"/>
        <end position="130"/>
    </location>
</feature>
<evidence type="ECO:0008006" key="4">
    <source>
        <dbReference type="Google" id="ProtNLM"/>
    </source>
</evidence>
<dbReference type="RefSeq" id="WP_345466392.1">
    <property type="nucleotide sequence ID" value="NZ_BAABRP010000013.1"/>
</dbReference>
<feature type="compositionally biased region" description="Basic and acidic residues" evidence="1">
    <location>
        <begin position="176"/>
        <end position="185"/>
    </location>
</feature>
<gene>
    <name evidence="2" type="ORF">Dcar01_02852</name>
</gene>
<keyword evidence="3" id="KW-1185">Reference proteome</keyword>
<feature type="compositionally biased region" description="Basic and acidic residues" evidence="1">
    <location>
        <begin position="62"/>
        <end position="104"/>
    </location>
</feature>
<evidence type="ECO:0000313" key="3">
    <source>
        <dbReference type="Proteomes" id="UP001401887"/>
    </source>
</evidence>
<proteinExistence type="predicted"/>
<organism evidence="2 3">
    <name type="scientific">Deinococcus carri</name>
    <dbReference type="NCBI Taxonomy" id="1211323"/>
    <lineage>
        <taxon>Bacteria</taxon>
        <taxon>Thermotogati</taxon>
        <taxon>Deinococcota</taxon>
        <taxon>Deinococci</taxon>
        <taxon>Deinococcales</taxon>
        <taxon>Deinococcaceae</taxon>
        <taxon>Deinococcus</taxon>
    </lineage>
</organism>